<reference evidence="1 2" key="1">
    <citation type="submission" date="2024-04" db="EMBL/GenBank/DDBJ databases">
        <title>Tritrichomonas musculus Genome.</title>
        <authorList>
            <person name="Alves-Ferreira E."/>
            <person name="Grigg M."/>
            <person name="Lorenzi H."/>
            <person name="Galac M."/>
        </authorList>
    </citation>
    <scope>NUCLEOTIDE SEQUENCE [LARGE SCALE GENOMIC DNA]</scope>
    <source>
        <strain evidence="1 2">EAF2021</strain>
    </source>
</reference>
<evidence type="ECO:0000313" key="1">
    <source>
        <dbReference type="EMBL" id="KAK8840397.1"/>
    </source>
</evidence>
<organism evidence="1 2">
    <name type="scientific">Tritrichomonas musculus</name>
    <dbReference type="NCBI Taxonomy" id="1915356"/>
    <lineage>
        <taxon>Eukaryota</taxon>
        <taxon>Metamonada</taxon>
        <taxon>Parabasalia</taxon>
        <taxon>Tritrichomonadida</taxon>
        <taxon>Tritrichomonadidae</taxon>
        <taxon>Tritrichomonas</taxon>
    </lineage>
</organism>
<comment type="caution">
    <text evidence="1">The sequence shown here is derived from an EMBL/GenBank/DDBJ whole genome shotgun (WGS) entry which is preliminary data.</text>
</comment>
<dbReference type="EMBL" id="JAPFFF010000047">
    <property type="protein sequence ID" value="KAK8840397.1"/>
    <property type="molecule type" value="Genomic_DNA"/>
</dbReference>
<gene>
    <name evidence="1" type="ORF">M9Y10_030958</name>
</gene>
<evidence type="ECO:0008006" key="3">
    <source>
        <dbReference type="Google" id="ProtNLM"/>
    </source>
</evidence>
<protein>
    <recommendedName>
        <fullName evidence="3">BTB domain-containing protein</fullName>
    </recommendedName>
</protein>
<name>A0ABR2H2G2_9EUKA</name>
<keyword evidence="2" id="KW-1185">Reference proteome</keyword>
<accession>A0ABR2H2G2</accession>
<sequence>MSHPIELTTRNFAEASLINGKDEFSFVIGDEKVNCHKFVAAFLSHSVSQDLTSDPLLDTFNIETQCKENQTKQIQNQIKENLQKLIHGENIDITEEDLQKFSNDLTKITKNATISELSNSKISSLIILFQSLNNTELKDQLYKLIIQSISANNKKESKNFTKEDISNKVTLLQKLENFFNIIENHGQFKICIKKYLNQEYKEIIDDIASHFYELDESALNEMNDDIIDSILSSEKLKIKSEDSLLQALIGRRSHILSKGEDTEIEGRRFFIEKVQFENLSEKSIELFLSKFSLGKEVRTIPFH</sequence>
<dbReference type="Proteomes" id="UP001470230">
    <property type="component" value="Unassembled WGS sequence"/>
</dbReference>
<evidence type="ECO:0000313" key="2">
    <source>
        <dbReference type="Proteomes" id="UP001470230"/>
    </source>
</evidence>
<proteinExistence type="predicted"/>